<dbReference type="RefSeq" id="WP_136385620.1">
    <property type="nucleotide sequence ID" value="NZ_SSOD01000011.1"/>
</dbReference>
<dbReference type="InterPro" id="IPR050572">
    <property type="entry name" value="Fe-S_Ferredoxin"/>
</dbReference>
<dbReference type="AlphaFoldDB" id="A0A4S4AMD5"/>
<dbReference type="InterPro" id="IPR004496">
    <property type="entry name" value="NapF"/>
</dbReference>
<dbReference type="Gene3D" id="3.30.70.20">
    <property type="match status" value="2"/>
</dbReference>
<keyword evidence="3 6" id="KW-0677">Repeat</keyword>
<evidence type="ECO:0000256" key="6">
    <source>
        <dbReference type="HAMAP-Rule" id="MF_02201"/>
    </source>
</evidence>
<protein>
    <recommendedName>
        <fullName evidence="6">Ferredoxin-type protein NapF</fullName>
    </recommendedName>
</protein>
<dbReference type="InterPro" id="IPR017900">
    <property type="entry name" value="4Fe4S_Fe_S_CS"/>
</dbReference>
<dbReference type="PROSITE" id="PS51379">
    <property type="entry name" value="4FE4S_FER_2"/>
    <property type="match status" value="3"/>
</dbReference>
<feature type="binding site" evidence="6">
    <location>
        <position position="41"/>
    </location>
    <ligand>
        <name>[4Fe-4S] cluster</name>
        <dbReference type="ChEBI" id="CHEBI:49883"/>
        <label>1</label>
    </ligand>
</feature>
<dbReference type="SUPFAM" id="SSF46548">
    <property type="entry name" value="alpha-helical ferredoxin"/>
    <property type="match status" value="1"/>
</dbReference>
<dbReference type="GO" id="GO:0046872">
    <property type="term" value="F:metal ion binding"/>
    <property type="evidence" value="ECO:0007669"/>
    <property type="project" value="UniProtKB-KW"/>
</dbReference>
<dbReference type="OrthoDB" id="9808559at2"/>
<dbReference type="Proteomes" id="UP000307956">
    <property type="component" value="Unassembled WGS sequence"/>
</dbReference>
<dbReference type="Pfam" id="PF12838">
    <property type="entry name" value="Fer4_7"/>
    <property type="match status" value="2"/>
</dbReference>
<keyword evidence="6" id="KW-0963">Cytoplasm</keyword>
<feature type="binding site" evidence="6">
    <location>
        <position position="143"/>
    </location>
    <ligand>
        <name>[4Fe-4S] cluster</name>
        <dbReference type="ChEBI" id="CHEBI:49883"/>
        <label>3</label>
    </ligand>
</feature>
<feature type="domain" description="4Fe-4S ferredoxin-type" evidence="7">
    <location>
        <begin position="30"/>
        <end position="58"/>
    </location>
</feature>
<evidence type="ECO:0000313" key="9">
    <source>
        <dbReference type="Proteomes" id="UP000307956"/>
    </source>
</evidence>
<comment type="function">
    <text evidence="6">Could be involved in the maturation of NapA, the catalytic subunit of the periplasmic nitrate reductase, before its export into the periplasm.</text>
</comment>
<feature type="binding site" evidence="6">
    <location>
        <position position="38"/>
    </location>
    <ligand>
        <name>[4Fe-4S] cluster</name>
        <dbReference type="ChEBI" id="CHEBI:49883"/>
        <label>1</label>
    </ligand>
</feature>
<feature type="binding site" evidence="6">
    <location>
        <position position="48"/>
    </location>
    <ligand>
        <name>[4Fe-4S] cluster</name>
        <dbReference type="ChEBI" id="CHEBI:49883"/>
        <label>1</label>
    </ligand>
</feature>
<feature type="domain" description="4Fe-4S ferredoxin-type" evidence="7">
    <location>
        <begin position="134"/>
        <end position="163"/>
    </location>
</feature>
<dbReference type="InterPro" id="IPR017896">
    <property type="entry name" value="4Fe4S_Fe-S-bd"/>
</dbReference>
<dbReference type="CDD" id="cd10564">
    <property type="entry name" value="NapF_like"/>
    <property type="match status" value="1"/>
</dbReference>
<comment type="caution">
    <text evidence="8">The sequence shown here is derived from an EMBL/GenBank/DDBJ whole genome shotgun (WGS) entry which is preliminary data.</text>
</comment>
<name>A0A4S4AMD5_9RHOO</name>
<keyword evidence="2 6" id="KW-0479">Metal-binding</keyword>
<accession>A0A4S4AMD5</accession>
<evidence type="ECO:0000256" key="2">
    <source>
        <dbReference type="ARBA" id="ARBA00022723"/>
    </source>
</evidence>
<dbReference type="NCBIfam" id="TIGR00402">
    <property type="entry name" value="napF"/>
    <property type="match status" value="1"/>
</dbReference>
<evidence type="ECO:0000256" key="3">
    <source>
        <dbReference type="ARBA" id="ARBA00022737"/>
    </source>
</evidence>
<keyword evidence="9" id="KW-1185">Reference proteome</keyword>
<comment type="cofactor">
    <cofactor evidence="6">
        <name>[4Fe-4S] cluster</name>
        <dbReference type="ChEBI" id="CHEBI:49883"/>
    </cofactor>
</comment>
<dbReference type="PANTHER" id="PTHR43687">
    <property type="entry name" value="ADENYLYLSULFATE REDUCTASE, BETA SUBUNIT"/>
    <property type="match status" value="1"/>
</dbReference>
<evidence type="ECO:0000256" key="1">
    <source>
        <dbReference type="ARBA" id="ARBA00022485"/>
    </source>
</evidence>
<sequence length="164" mass="17378">MDAVSLTRRGFLRGRPSRVEPAQRPPWALGEAAFLERCTRCDACLDACPGSILTRGDGGFPKVDFERGECVFCGDCVTQCKSGALFRQEAAAPWALRAAVGSACLALHGVECRVCGEICELSAIRFRPRIGGVALPELDAVSCTGCGACVAPCPAHALTMEKME</sequence>
<reference evidence="8 9" key="1">
    <citation type="submission" date="2019-04" db="EMBL/GenBank/DDBJ databases">
        <title>Azoarcus rhizosphaerae sp. nov. isolated from rhizosphere of Ficus religiosa.</title>
        <authorList>
            <person name="Lin S.-Y."/>
            <person name="Hameed A."/>
            <person name="Hsu Y.-H."/>
            <person name="Young C.-C."/>
        </authorList>
    </citation>
    <scope>NUCLEOTIDE SEQUENCE [LARGE SCALE GENOMIC DNA]</scope>
    <source>
        <strain evidence="8 9">CC-YHH848</strain>
    </source>
</reference>
<proteinExistence type="inferred from homology"/>
<feature type="binding site" evidence="6">
    <location>
        <position position="153"/>
    </location>
    <ligand>
        <name>[4Fe-4S] cluster</name>
        <dbReference type="ChEBI" id="CHEBI:49883"/>
        <label>3</label>
    </ligand>
</feature>
<feature type="binding site" evidence="6">
    <location>
        <position position="76"/>
    </location>
    <ligand>
        <name>[4Fe-4S] cluster</name>
        <dbReference type="ChEBI" id="CHEBI:49883"/>
        <label>2</label>
    </ligand>
</feature>
<dbReference type="HAMAP" id="MF_02201">
    <property type="entry name" value="NapF"/>
    <property type="match status" value="1"/>
</dbReference>
<comment type="subunit">
    <text evidence="6">Interacts with the cytoplasmic NapA precursor.</text>
</comment>
<comment type="subcellular location">
    <subcellularLocation>
        <location evidence="6">Cytoplasm</location>
    </subcellularLocation>
</comment>
<dbReference type="EMBL" id="SSOD01000011">
    <property type="protein sequence ID" value="THF60318.1"/>
    <property type="molecule type" value="Genomic_DNA"/>
</dbReference>
<evidence type="ECO:0000256" key="5">
    <source>
        <dbReference type="ARBA" id="ARBA00023014"/>
    </source>
</evidence>
<feature type="domain" description="4Fe-4S ferredoxin-type" evidence="7">
    <location>
        <begin position="59"/>
        <end position="90"/>
    </location>
</feature>
<evidence type="ECO:0000256" key="4">
    <source>
        <dbReference type="ARBA" id="ARBA00023004"/>
    </source>
</evidence>
<keyword evidence="5 6" id="KW-0411">Iron-sulfur</keyword>
<evidence type="ECO:0000259" key="7">
    <source>
        <dbReference type="PROSITE" id="PS51379"/>
    </source>
</evidence>
<feature type="binding site" evidence="6">
    <location>
        <position position="80"/>
    </location>
    <ligand>
        <name>[4Fe-4S] cluster</name>
        <dbReference type="ChEBI" id="CHEBI:49883"/>
        <label>2</label>
    </ligand>
</feature>
<dbReference type="PANTHER" id="PTHR43687:SF1">
    <property type="entry name" value="FERREDOXIN III"/>
    <property type="match status" value="1"/>
</dbReference>
<organism evidence="8 9">
    <name type="scientific">Pseudothauera rhizosphaerae</name>
    <dbReference type="NCBI Taxonomy" id="2565932"/>
    <lineage>
        <taxon>Bacteria</taxon>
        <taxon>Pseudomonadati</taxon>
        <taxon>Pseudomonadota</taxon>
        <taxon>Betaproteobacteria</taxon>
        <taxon>Rhodocyclales</taxon>
        <taxon>Zoogloeaceae</taxon>
        <taxon>Pseudothauera</taxon>
    </lineage>
</organism>
<feature type="binding site" evidence="6">
    <location>
        <position position="70"/>
    </location>
    <ligand>
        <name>[4Fe-4S] cluster</name>
        <dbReference type="ChEBI" id="CHEBI:49883"/>
        <label>2</label>
    </ligand>
</feature>
<feature type="binding site" evidence="6">
    <location>
        <position position="44"/>
    </location>
    <ligand>
        <name>[4Fe-4S] cluster</name>
        <dbReference type="ChEBI" id="CHEBI:49883"/>
        <label>1</label>
    </ligand>
</feature>
<feature type="binding site" evidence="6">
    <location>
        <position position="146"/>
    </location>
    <ligand>
        <name>[4Fe-4S] cluster</name>
        <dbReference type="ChEBI" id="CHEBI:49883"/>
        <label>3</label>
    </ligand>
</feature>
<feature type="binding site" evidence="6">
    <location>
        <position position="149"/>
    </location>
    <ligand>
        <name>[4Fe-4S] cluster</name>
        <dbReference type="ChEBI" id="CHEBI:49883"/>
        <label>3</label>
    </ligand>
</feature>
<keyword evidence="4 6" id="KW-0408">Iron</keyword>
<feature type="binding site" evidence="6">
    <location>
        <position position="73"/>
    </location>
    <ligand>
        <name>[4Fe-4S] cluster</name>
        <dbReference type="ChEBI" id="CHEBI:49883"/>
        <label>2</label>
    </ligand>
</feature>
<keyword evidence="1 6" id="KW-0004">4Fe-4S</keyword>
<comment type="similarity">
    <text evidence="6">Belongs to the NapF family.</text>
</comment>
<dbReference type="PROSITE" id="PS00198">
    <property type="entry name" value="4FE4S_FER_1"/>
    <property type="match status" value="1"/>
</dbReference>
<dbReference type="GO" id="GO:0005737">
    <property type="term" value="C:cytoplasm"/>
    <property type="evidence" value="ECO:0007669"/>
    <property type="project" value="UniProtKB-SubCell"/>
</dbReference>
<evidence type="ECO:0000313" key="8">
    <source>
        <dbReference type="EMBL" id="THF60318.1"/>
    </source>
</evidence>
<dbReference type="GO" id="GO:0051539">
    <property type="term" value="F:4 iron, 4 sulfur cluster binding"/>
    <property type="evidence" value="ECO:0007669"/>
    <property type="project" value="UniProtKB-UniRule"/>
</dbReference>
<gene>
    <name evidence="6 8" type="primary">napF</name>
    <name evidence="8" type="ORF">E6O51_14000</name>
</gene>